<dbReference type="GO" id="GO:0009279">
    <property type="term" value="C:cell outer membrane"/>
    <property type="evidence" value="ECO:0007669"/>
    <property type="project" value="UniProtKB-SubCell"/>
</dbReference>
<dbReference type="InterPro" id="IPR010583">
    <property type="entry name" value="MipA"/>
</dbReference>
<evidence type="ECO:0000256" key="5">
    <source>
        <dbReference type="ARBA" id="ARBA00023237"/>
    </source>
</evidence>
<evidence type="ECO:0000256" key="6">
    <source>
        <dbReference type="SAM" id="SignalP"/>
    </source>
</evidence>
<dbReference type="PANTHER" id="PTHR38776">
    <property type="entry name" value="MLTA-INTERACTING PROTEIN-RELATED"/>
    <property type="match status" value="1"/>
</dbReference>
<comment type="similarity">
    <text evidence="2">Belongs to the MipA/OmpV family.</text>
</comment>
<feature type="chain" id="PRO_5012229687" evidence="6">
    <location>
        <begin position="23"/>
        <end position="261"/>
    </location>
</feature>
<dbReference type="Pfam" id="PF06629">
    <property type="entry name" value="MipA"/>
    <property type="match status" value="1"/>
</dbReference>
<reference evidence="8" key="1">
    <citation type="submission" date="2016-11" db="EMBL/GenBank/DDBJ databases">
        <authorList>
            <person name="Varghese N."/>
            <person name="Submissions S."/>
        </authorList>
    </citation>
    <scope>NUCLEOTIDE SEQUENCE [LARGE SCALE GENOMIC DNA]</scope>
    <source>
        <strain evidence="8">Sac-22</strain>
    </source>
</reference>
<comment type="subcellular location">
    <subcellularLocation>
        <location evidence="1">Cell outer membrane</location>
    </subcellularLocation>
</comment>
<evidence type="ECO:0000256" key="2">
    <source>
        <dbReference type="ARBA" id="ARBA00005722"/>
    </source>
</evidence>
<keyword evidence="4" id="KW-0472">Membrane</keyword>
<evidence type="ECO:0000313" key="7">
    <source>
        <dbReference type="EMBL" id="SHM44433.1"/>
    </source>
</evidence>
<keyword evidence="8" id="KW-1185">Reference proteome</keyword>
<dbReference type="AlphaFoldDB" id="A0A1M7IUW5"/>
<dbReference type="STRING" id="551987.SAMN05192549_101602"/>
<dbReference type="Proteomes" id="UP000184339">
    <property type="component" value="Unassembled WGS sequence"/>
</dbReference>
<feature type="signal peptide" evidence="6">
    <location>
        <begin position="1"/>
        <end position="22"/>
    </location>
</feature>
<protein>
    <submittedName>
        <fullName evidence="7">Outer membrane scaffolding protein for murein synthesis, MipA/OmpV family</fullName>
    </submittedName>
</protein>
<sequence length="261" mass="27518">MKKHPSLMLGAVCLLSAASACAAEPDGQFAVGGGIGAGPRYAGSDRNVVSPVIVLDYTHASGFFASSLRGVGYGYQAGPFTYSTALGYRGERKEKNEKALFGNNGSEELKGMGDVKGNASAIVSIGIKPLPILEFNVSADVPLSQRENGKTIHTGITAQLLDGRNDTLSLSAGAGFADSKYAQTYHGVTAQQALTSNFKAFTPKSGLYEANLMLTWQHKFSNQWSVTALAGANTLLRDASKSPLTKRKTSPAGGFYVSYLY</sequence>
<evidence type="ECO:0000256" key="1">
    <source>
        <dbReference type="ARBA" id="ARBA00004442"/>
    </source>
</evidence>
<dbReference type="PROSITE" id="PS51257">
    <property type="entry name" value="PROKAR_LIPOPROTEIN"/>
    <property type="match status" value="1"/>
</dbReference>
<dbReference type="EMBL" id="FRCX01000001">
    <property type="protein sequence ID" value="SHM44433.1"/>
    <property type="molecule type" value="Genomic_DNA"/>
</dbReference>
<keyword evidence="5" id="KW-0998">Cell outer membrane</keyword>
<gene>
    <name evidence="7" type="ORF">SAMN05192549_101602</name>
</gene>
<dbReference type="RefSeq" id="WP_072781203.1">
    <property type="nucleotide sequence ID" value="NZ_FRCX01000001.1"/>
</dbReference>
<organism evidence="7 8">
    <name type="scientific">Duganella sacchari</name>
    <dbReference type="NCBI Taxonomy" id="551987"/>
    <lineage>
        <taxon>Bacteria</taxon>
        <taxon>Pseudomonadati</taxon>
        <taxon>Pseudomonadota</taxon>
        <taxon>Betaproteobacteria</taxon>
        <taxon>Burkholderiales</taxon>
        <taxon>Oxalobacteraceae</taxon>
        <taxon>Telluria group</taxon>
        <taxon>Duganella</taxon>
    </lineage>
</organism>
<evidence type="ECO:0000313" key="8">
    <source>
        <dbReference type="Proteomes" id="UP000184339"/>
    </source>
</evidence>
<accession>A0A1M7IUW5</accession>
<name>A0A1M7IUW5_9BURK</name>
<keyword evidence="3 6" id="KW-0732">Signal</keyword>
<dbReference type="OrthoDB" id="8585044at2"/>
<proteinExistence type="inferred from homology"/>
<evidence type="ECO:0000256" key="3">
    <source>
        <dbReference type="ARBA" id="ARBA00022729"/>
    </source>
</evidence>
<dbReference type="PANTHER" id="PTHR38776:SF1">
    <property type="entry name" value="MLTA-INTERACTING PROTEIN-RELATED"/>
    <property type="match status" value="1"/>
</dbReference>
<evidence type="ECO:0000256" key="4">
    <source>
        <dbReference type="ARBA" id="ARBA00023136"/>
    </source>
</evidence>